<keyword evidence="6" id="KW-1185">Reference proteome</keyword>
<evidence type="ECO:0000256" key="2">
    <source>
        <dbReference type="ARBA" id="ARBA00022630"/>
    </source>
</evidence>
<dbReference type="Proteomes" id="UP000319103">
    <property type="component" value="Unassembled WGS sequence"/>
</dbReference>
<gene>
    <name evidence="5" type="ORF">E6W39_20995</name>
</gene>
<evidence type="ECO:0000256" key="3">
    <source>
        <dbReference type="ARBA" id="ARBA00022827"/>
    </source>
</evidence>
<reference evidence="5 6" key="1">
    <citation type="submission" date="2019-06" db="EMBL/GenBank/DDBJ databases">
        <title>Description of Kitasatospora acidophila sp. nov. isolated from pine grove soil, and reclassification of Streptomyces novaecaesareae to Kitasatospora novaeceasareae comb. nov.</title>
        <authorList>
            <person name="Kim M.J."/>
        </authorList>
    </citation>
    <scope>NUCLEOTIDE SEQUENCE [LARGE SCALE GENOMIC DNA]</scope>
    <source>
        <strain evidence="5 6">MMS16-CNU292</strain>
    </source>
</reference>
<dbReference type="PRINTS" id="PR00420">
    <property type="entry name" value="RNGMNOXGNASE"/>
</dbReference>
<comment type="caution">
    <text evidence="5">The sequence shown here is derived from an EMBL/GenBank/DDBJ whole genome shotgun (WGS) entry which is preliminary data.</text>
</comment>
<accession>A0A540W5I7</accession>
<dbReference type="PANTHER" id="PTHR43004">
    <property type="entry name" value="TRK SYSTEM POTASSIUM UPTAKE PROTEIN"/>
    <property type="match status" value="1"/>
</dbReference>
<feature type="domain" description="FAD-binding" evidence="4">
    <location>
        <begin position="8"/>
        <end position="338"/>
    </location>
</feature>
<dbReference type="Gene3D" id="3.30.70.2450">
    <property type="match status" value="1"/>
</dbReference>
<protein>
    <submittedName>
        <fullName evidence="5">FAD-dependent oxidoreductase</fullName>
    </submittedName>
</protein>
<evidence type="ECO:0000313" key="6">
    <source>
        <dbReference type="Proteomes" id="UP000319103"/>
    </source>
</evidence>
<keyword evidence="2" id="KW-0285">Flavoprotein</keyword>
<dbReference type="RefSeq" id="WP_141634839.1">
    <property type="nucleotide sequence ID" value="NZ_VIGB01000003.1"/>
</dbReference>
<dbReference type="Pfam" id="PF01494">
    <property type="entry name" value="FAD_binding_3"/>
    <property type="match status" value="1"/>
</dbReference>
<dbReference type="InterPro" id="IPR036188">
    <property type="entry name" value="FAD/NAD-bd_sf"/>
</dbReference>
<dbReference type="Gene3D" id="3.40.30.120">
    <property type="match status" value="1"/>
</dbReference>
<keyword evidence="3" id="KW-0274">FAD</keyword>
<comment type="cofactor">
    <cofactor evidence="1">
        <name>FAD</name>
        <dbReference type="ChEBI" id="CHEBI:57692"/>
    </cofactor>
</comment>
<evidence type="ECO:0000259" key="4">
    <source>
        <dbReference type="Pfam" id="PF01494"/>
    </source>
</evidence>
<name>A0A540W5I7_9ACTN</name>
<dbReference type="EMBL" id="VIGB01000003">
    <property type="protein sequence ID" value="TQF04253.1"/>
    <property type="molecule type" value="Genomic_DNA"/>
</dbReference>
<dbReference type="OrthoDB" id="8670884at2"/>
<dbReference type="GO" id="GO:0016709">
    <property type="term" value="F:oxidoreductase activity, acting on paired donors, with incorporation or reduction of molecular oxygen, NAD(P)H as one donor, and incorporation of one atom of oxygen"/>
    <property type="evidence" value="ECO:0007669"/>
    <property type="project" value="UniProtKB-ARBA"/>
</dbReference>
<dbReference type="GO" id="GO:0071949">
    <property type="term" value="F:FAD binding"/>
    <property type="evidence" value="ECO:0007669"/>
    <property type="project" value="InterPro"/>
</dbReference>
<dbReference type="PANTHER" id="PTHR43004:SF19">
    <property type="entry name" value="BINDING MONOOXYGENASE, PUTATIVE (JCVI)-RELATED"/>
    <property type="match status" value="1"/>
</dbReference>
<evidence type="ECO:0000256" key="1">
    <source>
        <dbReference type="ARBA" id="ARBA00001974"/>
    </source>
</evidence>
<dbReference type="SUPFAM" id="SSF51905">
    <property type="entry name" value="FAD/NAD(P)-binding domain"/>
    <property type="match status" value="1"/>
</dbReference>
<dbReference type="AlphaFoldDB" id="A0A540W5I7"/>
<proteinExistence type="predicted"/>
<organism evidence="5 6">
    <name type="scientific">Kitasatospora acidiphila</name>
    <dbReference type="NCBI Taxonomy" id="2567942"/>
    <lineage>
        <taxon>Bacteria</taxon>
        <taxon>Bacillati</taxon>
        <taxon>Actinomycetota</taxon>
        <taxon>Actinomycetes</taxon>
        <taxon>Kitasatosporales</taxon>
        <taxon>Streptomycetaceae</taxon>
        <taxon>Kitasatospora</taxon>
    </lineage>
</organism>
<evidence type="ECO:0000313" key="5">
    <source>
        <dbReference type="EMBL" id="TQF04253.1"/>
    </source>
</evidence>
<dbReference type="InterPro" id="IPR002938">
    <property type="entry name" value="FAD-bd"/>
</dbReference>
<sequence length="505" mass="54032">MTSTVTESEVAVVGAGPTGLLLAGDLAAAGVKVVVLEKRAAESNLTRAFAVHARSLEQLDARGLADELIATGTPVSRLRLFNNLELDLGQLPSRFPFVLITPQSHTERLLQERALKAGAVLLRDHRVTGLRQDADGVTLQAQTADGPVSHRARYVVGADGVRSSVRELAGIPFPGESVVNSVVLADVRLERTPGELLSVGATGDGFAFVVPFGDGWYRVIAWDRHHQLPDDAPVELADLAELTRRALGEDYGLHDPRWMSRFHSDERQAPRYRDGRVLLAGDAAHCHSPAGGQGMNTGLQDAANLSWKLAAVVHGQAPESLLDSYQDERHPVGKLVLRLSGGLIRMALAQSTPLRAVRSMVGGMGGVVNPLVARGARLVSGIGIHYRAEPGSHPLAGKRVPDLRLAQDAPDAPGRLYEALRAGKFVLVSTDERAPGSVFSGLEPEVTAPWRGRLVHAAPADPHGKLRATVLLVRPDGYAAWAASDPSREELRRALVRWVGEPAGE</sequence>
<dbReference type="Gene3D" id="3.50.50.60">
    <property type="entry name" value="FAD/NAD(P)-binding domain"/>
    <property type="match status" value="1"/>
</dbReference>
<dbReference type="Pfam" id="PF21274">
    <property type="entry name" value="Rng_hyd_C"/>
    <property type="match status" value="1"/>
</dbReference>
<dbReference type="InterPro" id="IPR050641">
    <property type="entry name" value="RIFMO-like"/>
</dbReference>